<dbReference type="InterPro" id="IPR036250">
    <property type="entry name" value="AcylCo_DH-like_C"/>
</dbReference>
<dbReference type="SUPFAM" id="SSF47203">
    <property type="entry name" value="Acyl-CoA dehydrogenase C-terminal domain-like"/>
    <property type="match status" value="1"/>
</dbReference>
<name>A0AA48KCW3_9BACT</name>
<evidence type="ECO:0000256" key="1">
    <source>
        <dbReference type="ARBA" id="ARBA00001974"/>
    </source>
</evidence>
<dbReference type="InterPro" id="IPR009100">
    <property type="entry name" value="AcylCoA_DH/oxidase_NM_dom_sf"/>
</dbReference>
<proteinExistence type="inferred from homology"/>
<evidence type="ECO:0000313" key="14">
    <source>
        <dbReference type="EMBL" id="BDU76460.1"/>
    </source>
</evidence>
<dbReference type="InterPro" id="IPR009075">
    <property type="entry name" value="AcylCo_DH/oxidase_C"/>
</dbReference>
<dbReference type="AlphaFoldDB" id="A0AA48KCW3"/>
<comment type="cofactor">
    <cofactor evidence="1 10">
        <name>FAD</name>
        <dbReference type="ChEBI" id="CHEBI:57692"/>
    </cofactor>
</comment>
<keyword evidence="5 10" id="KW-0274">FAD</keyword>
<evidence type="ECO:0000256" key="5">
    <source>
        <dbReference type="ARBA" id="ARBA00022827"/>
    </source>
</evidence>
<evidence type="ECO:0000313" key="15">
    <source>
        <dbReference type="Proteomes" id="UP001228113"/>
    </source>
</evidence>
<feature type="domain" description="Acyl-CoA dehydrogenase/oxidase C-terminal" evidence="11">
    <location>
        <begin position="225"/>
        <end position="370"/>
    </location>
</feature>
<dbReference type="InterPro" id="IPR006091">
    <property type="entry name" value="Acyl-CoA_Oxase/DH_mid-dom"/>
</dbReference>
<dbReference type="InterPro" id="IPR006089">
    <property type="entry name" value="Acyl-CoA_DH_CS"/>
</dbReference>
<feature type="domain" description="Acyl-CoA dehydrogenase/oxidase N-terminal" evidence="13">
    <location>
        <begin position="3"/>
        <end position="110"/>
    </location>
</feature>
<dbReference type="GO" id="GO:0005737">
    <property type="term" value="C:cytoplasm"/>
    <property type="evidence" value="ECO:0007669"/>
    <property type="project" value="TreeGrafter"/>
</dbReference>
<dbReference type="InterPro" id="IPR013786">
    <property type="entry name" value="AcylCoA_DH/ox_N"/>
</dbReference>
<dbReference type="PROSITE" id="PS00072">
    <property type="entry name" value="ACYL_COA_DH_1"/>
    <property type="match status" value="1"/>
</dbReference>
<reference evidence="14" key="1">
    <citation type="journal article" date="2023" name="Int. J. Syst. Evol. Microbiol.">
        <title>Mesoterricola silvestris gen. nov., sp. nov., Mesoterricola sediminis sp. nov., Geothrix oryzae sp. nov., Geothrix edaphica sp. nov., Geothrix rubra sp. nov., and Geothrix limicola sp. nov., six novel members of Acidobacteriota isolated from soils.</title>
        <authorList>
            <person name="Itoh H."/>
            <person name="Sugisawa Y."/>
            <person name="Mise K."/>
            <person name="Xu Z."/>
            <person name="Kuniyasu M."/>
            <person name="Ushijima N."/>
            <person name="Kawano K."/>
            <person name="Kobayashi E."/>
            <person name="Shiratori Y."/>
            <person name="Masuda Y."/>
            <person name="Senoo K."/>
        </authorList>
    </citation>
    <scope>NUCLEOTIDE SEQUENCE</scope>
    <source>
        <strain evidence="14">W786</strain>
    </source>
</reference>
<evidence type="ECO:0000256" key="6">
    <source>
        <dbReference type="ARBA" id="ARBA00023002"/>
    </source>
</evidence>
<dbReference type="KEGG" id="msea:METESE_14180"/>
<evidence type="ECO:0000256" key="7">
    <source>
        <dbReference type="ARBA" id="ARBA00037085"/>
    </source>
</evidence>
<feature type="domain" description="Acyl-CoA oxidase/dehydrogenase middle" evidence="12">
    <location>
        <begin position="115"/>
        <end position="212"/>
    </location>
</feature>
<evidence type="ECO:0000259" key="12">
    <source>
        <dbReference type="Pfam" id="PF02770"/>
    </source>
</evidence>
<dbReference type="GO" id="GO:0033539">
    <property type="term" value="P:fatty acid beta-oxidation using acyl-CoA dehydrogenase"/>
    <property type="evidence" value="ECO:0007669"/>
    <property type="project" value="TreeGrafter"/>
</dbReference>
<sequence>MDEELVLFRDAVAKFIHKTFVPCQERWRAQHHPDPDAWRKAGEAGLLLVDLPEASGGGGGTFRHEAVVIEELARASVNFANYIQDGVAHYLHQYGSAEQQARWLPDLASGARVGAIALTEPGGGSDLQGLATSARRDGDQYVLNGSKTFITNGTLMNLLVVAVRTDPAVPALRGISLLVFETDGLPGFHKGRPLEKVGMNGQDTCEAFFDEVRVPASSLLGPREGQGFAQIMDRMVYERLAIAVGAAAAMERAIELTSEYVKERGAYGGTLMDLQNTRMVLAECATRAKLGRVFVDGCIDRYVAGRLDPVTAAQAKYWLTESECLVADACVQLHGGYGYMTEYEIARIWADSRVHRIYGGANEILKEMIAWSL</sequence>
<evidence type="ECO:0000256" key="4">
    <source>
        <dbReference type="ARBA" id="ARBA00022630"/>
    </source>
</evidence>
<dbReference type="Pfam" id="PF02770">
    <property type="entry name" value="Acyl-CoA_dh_M"/>
    <property type="match status" value="1"/>
</dbReference>
<dbReference type="InterPro" id="IPR046373">
    <property type="entry name" value="Acyl-CoA_Oxase/DH_mid-dom_sf"/>
</dbReference>
<keyword evidence="4 10" id="KW-0285">Flavoprotein</keyword>
<dbReference type="SUPFAM" id="SSF56645">
    <property type="entry name" value="Acyl-CoA dehydrogenase NM domain-like"/>
    <property type="match status" value="1"/>
</dbReference>
<dbReference type="PROSITE" id="PS00073">
    <property type="entry name" value="ACYL_COA_DH_2"/>
    <property type="match status" value="1"/>
</dbReference>
<dbReference type="RefSeq" id="WP_243333697.1">
    <property type="nucleotide sequence ID" value="NZ_AP027081.1"/>
</dbReference>
<evidence type="ECO:0000256" key="2">
    <source>
        <dbReference type="ARBA" id="ARBA00005102"/>
    </source>
</evidence>
<dbReference type="EMBL" id="AP027081">
    <property type="protein sequence ID" value="BDU76460.1"/>
    <property type="molecule type" value="Genomic_DNA"/>
</dbReference>
<dbReference type="PANTHER" id="PTHR48083">
    <property type="entry name" value="MEDIUM-CHAIN SPECIFIC ACYL-COA DEHYDROGENASE, MITOCHONDRIAL-RELATED"/>
    <property type="match status" value="1"/>
</dbReference>
<evidence type="ECO:0000259" key="13">
    <source>
        <dbReference type="Pfam" id="PF02771"/>
    </source>
</evidence>
<dbReference type="FunFam" id="2.40.110.10:FF:000002">
    <property type="entry name" value="Acyl-CoA dehydrogenase fadE12"/>
    <property type="match status" value="1"/>
</dbReference>
<dbReference type="Gene3D" id="1.10.540.10">
    <property type="entry name" value="Acyl-CoA dehydrogenase/oxidase, N-terminal domain"/>
    <property type="match status" value="1"/>
</dbReference>
<accession>A0AA48KCW3</accession>
<evidence type="ECO:0000256" key="9">
    <source>
        <dbReference type="ARBA" id="ARBA00042660"/>
    </source>
</evidence>
<dbReference type="GO" id="GO:0003995">
    <property type="term" value="F:acyl-CoA dehydrogenase activity"/>
    <property type="evidence" value="ECO:0007669"/>
    <property type="project" value="InterPro"/>
</dbReference>
<gene>
    <name evidence="14" type="primary">acd</name>
    <name evidence="14" type="ORF">METESE_14180</name>
</gene>
<keyword evidence="6 10" id="KW-0560">Oxidoreductase</keyword>
<dbReference type="InterPro" id="IPR037069">
    <property type="entry name" value="AcylCoA_DH/ox_N_sf"/>
</dbReference>
<comment type="function">
    <text evidence="7">Catalyzes the dehydrogenation at the alpha-beta position of ACP-bound acyl chains. This results in the introduction of a double bond in the lipidic chain, which is further transferred to the epsilon-amino group of lysine residue in the mycobactin core by MbtK.</text>
</comment>
<dbReference type="PANTHER" id="PTHR48083:SF20">
    <property type="entry name" value="LONG-CHAIN SPECIFIC ACYL-COA DEHYDROGENASE, MITOCHONDRIAL"/>
    <property type="match status" value="1"/>
</dbReference>
<evidence type="ECO:0000259" key="11">
    <source>
        <dbReference type="Pfam" id="PF00441"/>
    </source>
</evidence>
<comment type="similarity">
    <text evidence="3 10">Belongs to the acyl-CoA dehydrogenase family.</text>
</comment>
<evidence type="ECO:0000256" key="8">
    <source>
        <dbReference type="ARBA" id="ARBA00040394"/>
    </source>
</evidence>
<dbReference type="Pfam" id="PF00441">
    <property type="entry name" value="Acyl-CoA_dh_1"/>
    <property type="match status" value="1"/>
</dbReference>
<dbReference type="Proteomes" id="UP001228113">
    <property type="component" value="Chromosome"/>
</dbReference>
<dbReference type="Gene3D" id="2.40.110.10">
    <property type="entry name" value="Butyryl-CoA Dehydrogenase, subunit A, domain 2"/>
    <property type="match status" value="1"/>
</dbReference>
<dbReference type="Gene3D" id="1.20.140.10">
    <property type="entry name" value="Butyryl-CoA Dehydrogenase, subunit A, domain 3"/>
    <property type="match status" value="1"/>
</dbReference>
<protein>
    <recommendedName>
        <fullName evidence="8">Acyl-[acyl-carrier-protein] dehydrogenase MbtN</fullName>
    </recommendedName>
    <alternativeName>
        <fullName evidence="9">Mycobactin synthase protein N</fullName>
    </alternativeName>
</protein>
<evidence type="ECO:0000256" key="10">
    <source>
        <dbReference type="RuleBase" id="RU362125"/>
    </source>
</evidence>
<keyword evidence="15" id="KW-1185">Reference proteome</keyword>
<comment type="pathway">
    <text evidence="2">Siderophore biosynthesis; mycobactin biosynthesis.</text>
</comment>
<dbReference type="InterPro" id="IPR050741">
    <property type="entry name" value="Acyl-CoA_dehydrogenase"/>
</dbReference>
<organism evidence="14 15">
    <name type="scientific">Mesoterricola sediminis</name>
    <dbReference type="NCBI Taxonomy" id="2927980"/>
    <lineage>
        <taxon>Bacteria</taxon>
        <taxon>Pseudomonadati</taxon>
        <taxon>Acidobacteriota</taxon>
        <taxon>Holophagae</taxon>
        <taxon>Holophagales</taxon>
        <taxon>Holophagaceae</taxon>
        <taxon>Mesoterricola</taxon>
    </lineage>
</organism>
<dbReference type="Pfam" id="PF02771">
    <property type="entry name" value="Acyl-CoA_dh_N"/>
    <property type="match status" value="1"/>
</dbReference>
<dbReference type="GO" id="GO:0050660">
    <property type="term" value="F:flavin adenine dinucleotide binding"/>
    <property type="evidence" value="ECO:0007669"/>
    <property type="project" value="InterPro"/>
</dbReference>
<evidence type="ECO:0000256" key="3">
    <source>
        <dbReference type="ARBA" id="ARBA00009347"/>
    </source>
</evidence>